<dbReference type="AlphaFoldDB" id="A0ABD5UBU6"/>
<feature type="transmembrane region" description="Helical" evidence="8">
    <location>
        <begin position="172"/>
        <end position="191"/>
    </location>
</feature>
<dbReference type="Gene3D" id="3.40.50.300">
    <property type="entry name" value="P-loop containing nucleotide triphosphate hydrolases"/>
    <property type="match status" value="1"/>
</dbReference>
<protein>
    <submittedName>
        <fullName evidence="11">ABC transporter ATP-binding protein</fullName>
    </submittedName>
</protein>
<evidence type="ECO:0000313" key="12">
    <source>
        <dbReference type="Proteomes" id="UP001596406"/>
    </source>
</evidence>
<dbReference type="InterPro" id="IPR003439">
    <property type="entry name" value="ABC_transporter-like_ATP-bd"/>
</dbReference>
<evidence type="ECO:0000256" key="7">
    <source>
        <dbReference type="ARBA" id="ARBA00023136"/>
    </source>
</evidence>
<dbReference type="Pfam" id="PF00664">
    <property type="entry name" value="ABC_membrane"/>
    <property type="match status" value="1"/>
</dbReference>
<feature type="transmembrane region" description="Helical" evidence="8">
    <location>
        <begin position="12"/>
        <end position="29"/>
    </location>
</feature>
<dbReference type="SMART" id="SM00382">
    <property type="entry name" value="AAA"/>
    <property type="match status" value="1"/>
</dbReference>
<dbReference type="SUPFAM" id="SSF52540">
    <property type="entry name" value="P-loop containing nucleoside triphosphate hydrolases"/>
    <property type="match status" value="1"/>
</dbReference>
<keyword evidence="5 11" id="KW-0067">ATP-binding</keyword>
<comment type="caution">
    <text evidence="11">The sequence shown here is derived from an EMBL/GenBank/DDBJ whole genome shotgun (WGS) entry which is preliminary data.</text>
</comment>
<dbReference type="PANTHER" id="PTHR24221:SF654">
    <property type="entry name" value="ATP-BINDING CASSETTE SUB-FAMILY B MEMBER 6"/>
    <property type="match status" value="1"/>
</dbReference>
<dbReference type="InterPro" id="IPR017871">
    <property type="entry name" value="ABC_transporter-like_CS"/>
</dbReference>
<feature type="transmembrane region" description="Helical" evidence="8">
    <location>
        <begin position="69"/>
        <end position="89"/>
    </location>
</feature>
<name>A0ABD5UBU6_9EURY</name>
<evidence type="ECO:0000256" key="1">
    <source>
        <dbReference type="ARBA" id="ARBA00004141"/>
    </source>
</evidence>
<feature type="domain" description="ABC transmembrane type-1" evidence="10">
    <location>
        <begin position="17"/>
        <end position="322"/>
    </location>
</feature>
<evidence type="ECO:0000256" key="6">
    <source>
        <dbReference type="ARBA" id="ARBA00022989"/>
    </source>
</evidence>
<dbReference type="CDD" id="cd18565">
    <property type="entry name" value="ABC_6TM_exporter_like"/>
    <property type="match status" value="1"/>
</dbReference>
<dbReference type="PROSITE" id="PS00211">
    <property type="entry name" value="ABC_TRANSPORTER_1"/>
    <property type="match status" value="1"/>
</dbReference>
<proteinExistence type="predicted"/>
<gene>
    <name evidence="11" type="ORF">ACFQHK_10010</name>
</gene>
<dbReference type="InterPro" id="IPR011527">
    <property type="entry name" value="ABC1_TM_dom"/>
</dbReference>
<feature type="transmembrane region" description="Helical" evidence="8">
    <location>
        <begin position="262"/>
        <end position="280"/>
    </location>
</feature>
<dbReference type="InterPro" id="IPR003593">
    <property type="entry name" value="AAA+_ATPase"/>
</dbReference>
<dbReference type="GO" id="GO:0005524">
    <property type="term" value="F:ATP binding"/>
    <property type="evidence" value="ECO:0007669"/>
    <property type="project" value="UniProtKB-KW"/>
</dbReference>
<evidence type="ECO:0000259" key="10">
    <source>
        <dbReference type="PROSITE" id="PS50929"/>
    </source>
</evidence>
<dbReference type="PROSITE" id="PS50893">
    <property type="entry name" value="ABC_TRANSPORTER_2"/>
    <property type="match status" value="1"/>
</dbReference>
<dbReference type="RefSeq" id="WP_368662170.1">
    <property type="nucleotide sequence ID" value="NZ_JARRAH010000001.1"/>
</dbReference>
<organism evidence="11 12">
    <name type="scientific">Halomarina ordinaria</name>
    <dbReference type="NCBI Taxonomy" id="3033939"/>
    <lineage>
        <taxon>Archaea</taxon>
        <taxon>Methanobacteriati</taxon>
        <taxon>Methanobacteriota</taxon>
        <taxon>Stenosarchaea group</taxon>
        <taxon>Halobacteria</taxon>
        <taxon>Halobacteriales</taxon>
        <taxon>Natronomonadaceae</taxon>
        <taxon>Halomarina</taxon>
    </lineage>
</organism>
<keyword evidence="6 8" id="KW-1133">Transmembrane helix</keyword>
<evidence type="ECO:0000256" key="5">
    <source>
        <dbReference type="ARBA" id="ARBA00022840"/>
    </source>
</evidence>
<dbReference type="Proteomes" id="UP001596406">
    <property type="component" value="Unassembled WGS sequence"/>
</dbReference>
<dbReference type="GO" id="GO:0016020">
    <property type="term" value="C:membrane"/>
    <property type="evidence" value="ECO:0007669"/>
    <property type="project" value="UniProtKB-SubCell"/>
</dbReference>
<dbReference type="PANTHER" id="PTHR24221">
    <property type="entry name" value="ATP-BINDING CASSETTE SUB-FAMILY B"/>
    <property type="match status" value="1"/>
</dbReference>
<feature type="transmembrane region" description="Helical" evidence="8">
    <location>
        <begin position="142"/>
        <end position="166"/>
    </location>
</feature>
<evidence type="ECO:0000256" key="3">
    <source>
        <dbReference type="ARBA" id="ARBA00022692"/>
    </source>
</evidence>
<keyword evidence="2" id="KW-0813">Transport</keyword>
<dbReference type="EMBL" id="JBHSXM010000001">
    <property type="protein sequence ID" value="MFC6836846.1"/>
    <property type="molecule type" value="Genomic_DNA"/>
</dbReference>
<dbReference type="SUPFAM" id="SSF90123">
    <property type="entry name" value="ABC transporter transmembrane region"/>
    <property type="match status" value="1"/>
</dbReference>
<keyword evidence="3 8" id="KW-0812">Transmembrane</keyword>
<dbReference type="Gene3D" id="1.20.1560.10">
    <property type="entry name" value="ABC transporter type 1, transmembrane domain"/>
    <property type="match status" value="1"/>
</dbReference>
<dbReference type="InterPro" id="IPR036640">
    <property type="entry name" value="ABC1_TM_sf"/>
</dbReference>
<keyword evidence="12" id="KW-1185">Reference proteome</keyword>
<evidence type="ECO:0000256" key="4">
    <source>
        <dbReference type="ARBA" id="ARBA00022741"/>
    </source>
</evidence>
<evidence type="ECO:0000313" key="11">
    <source>
        <dbReference type="EMBL" id="MFC6836846.1"/>
    </source>
</evidence>
<feature type="domain" description="ABC transporter" evidence="9">
    <location>
        <begin position="356"/>
        <end position="590"/>
    </location>
</feature>
<dbReference type="Pfam" id="PF00005">
    <property type="entry name" value="ABC_tran"/>
    <property type="match status" value="1"/>
</dbReference>
<reference evidence="11 12" key="1">
    <citation type="journal article" date="2019" name="Int. J. Syst. Evol. Microbiol.">
        <title>The Global Catalogue of Microorganisms (GCM) 10K type strain sequencing project: providing services to taxonomists for standard genome sequencing and annotation.</title>
        <authorList>
            <consortium name="The Broad Institute Genomics Platform"/>
            <consortium name="The Broad Institute Genome Sequencing Center for Infectious Disease"/>
            <person name="Wu L."/>
            <person name="Ma J."/>
        </authorList>
    </citation>
    <scope>NUCLEOTIDE SEQUENCE [LARGE SCALE GENOMIC DNA]</scope>
    <source>
        <strain evidence="11 12">PSRA2</strain>
    </source>
</reference>
<keyword evidence="7 8" id="KW-0472">Membrane</keyword>
<comment type="subcellular location">
    <subcellularLocation>
        <location evidence="1">Membrane</location>
        <topology evidence="1">Multi-pass membrane protein</topology>
    </subcellularLocation>
</comment>
<dbReference type="InterPro" id="IPR027417">
    <property type="entry name" value="P-loop_NTPase"/>
</dbReference>
<sequence>MRDLFARYARPELGLFVLGVVTSILGRGVSLVPPLVLGVAIDALFTDAGPYTLPLVPGAWIPNGAPAQLWFSVALVLGSLVVGGALTWVQGVSLSLFSNRIQHAVRVDAYRAMQDLDMAFFDDKQTGQVMAILNDDVRNLRMFLGTTVSGALQLLATVLGIAALLFYLNAQLAVVTLVGVPALGAFTVWFMRTIRPRYRALRASIGDLNTRIENNLAGMEVIKTSNAEAFENGRVRDASWENYLRTWAVAKLEYLYQPAMDLLAGLTFAVTFALGGYWLVVGPPPGFSGTLSPGELVTFLFMTQRFVEPLSGAGRIVNSYENARASGERIVDLVERPVTVRDGPDPVAPERITGRVEYDDVSFAYVPGRPVLADVNFVVEPGETVAFVGPTGAGKSTVAKLLLRLYDVDSGAVRVDGHDVRDLALDSLRSAVGYVGQDVFLFDGTVRENVAYGSFDATDEAVVAASRAAEAHEFVVDLPDGYDTRVGERGVKLSGGQRQRLAIARAILQDPAVLVLDEATSAVDTETERLIQRALDRLTAGRTTLAIAHRLSTVRGADLILVLDEGRVVERGAHEALLAAGGLYAHLWGVQAGEEASAFDSLLRTDGED</sequence>
<keyword evidence="4" id="KW-0547">Nucleotide-binding</keyword>
<evidence type="ECO:0000259" key="9">
    <source>
        <dbReference type="PROSITE" id="PS50893"/>
    </source>
</evidence>
<accession>A0ABD5UBU6</accession>
<dbReference type="InterPro" id="IPR039421">
    <property type="entry name" value="Type_1_exporter"/>
</dbReference>
<dbReference type="PROSITE" id="PS50929">
    <property type="entry name" value="ABC_TM1F"/>
    <property type="match status" value="1"/>
</dbReference>
<evidence type="ECO:0000256" key="2">
    <source>
        <dbReference type="ARBA" id="ARBA00022448"/>
    </source>
</evidence>
<evidence type="ECO:0000256" key="8">
    <source>
        <dbReference type="SAM" id="Phobius"/>
    </source>
</evidence>
<dbReference type="FunFam" id="3.40.50.300:FF:000287">
    <property type="entry name" value="Multidrug ABC transporter ATP-binding protein"/>
    <property type="match status" value="1"/>
</dbReference>